<comment type="caution">
    <text evidence="1">The sequence shown here is derived from an EMBL/GenBank/DDBJ whole genome shotgun (WGS) entry which is preliminary data.</text>
</comment>
<dbReference type="eggNOG" id="ENOG5033T19">
    <property type="taxonomic scope" value="Bacteria"/>
</dbReference>
<accession>N2A4P4</accession>
<evidence type="ECO:0000313" key="2">
    <source>
        <dbReference type="Proteomes" id="UP000012589"/>
    </source>
</evidence>
<protein>
    <submittedName>
        <fullName evidence="1">Uncharacterized protein</fullName>
    </submittedName>
</protein>
<dbReference type="PATRIC" id="fig|1235802.3.peg.4848"/>
<proteinExistence type="predicted"/>
<dbReference type="OrthoDB" id="2083338at2"/>
<organism evidence="1 2">
    <name type="scientific">Eubacterium plexicaudatum ASF492</name>
    <dbReference type="NCBI Taxonomy" id="1235802"/>
    <lineage>
        <taxon>Bacteria</taxon>
        <taxon>Bacillati</taxon>
        <taxon>Bacillota</taxon>
        <taxon>Clostridia</taxon>
        <taxon>Eubacteriales</taxon>
        <taxon>Eubacteriaceae</taxon>
        <taxon>Eubacterium</taxon>
    </lineage>
</organism>
<dbReference type="Proteomes" id="UP000012589">
    <property type="component" value="Unassembled WGS sequence"/>
</dbReference>
<dbReference type="EMBL" id="AQFT01000133">
    <property type="protein sequence ID" value="EMZ21418.1"/>
    <property type="molecule type" value="Genomic_DNA"/>
</dbReference>
<name>N2A4P4_9FIRM</name>
<gene>
    <name evidence="1" type="ORF">C823_04562</name>
</gene>
<keyword evidence="2" id="KW-1185">Reference proteome</keyword>
<dbReference type="HOGENOM" id="CLU_1459245_0_0_9"/>
<dbReference type="STRING" id="1235802.C823_04562"/>
<dbReference type="AlphaFoldDB" id="N2A4P4"/>
<reference evidence="1 2" key="1">
    <citation type="journal article" date="2014" name="Genome Announc.">
        <title>Draft genome sequences of the altered schaedler flora, a defined bacterial community from gnotobiotic mice.</title>
        <authorList>
            <person name="Wannemuehler M.J."/>
            <person name="Overstreet A.M."/>
            <person name="Ward D.V."/>
            <person name="Phillips G.J."/>
        </authorList>
    </citation>
    <scope>NUCLEOTIDE SEQUENCE [LARGE SCALE GENOMIC DNA]</scope>
    <source>
        <strain evidence="1 2">ASF492</strain>
    </source>
</reference>
<sequence length="185" mass="20376">MAKHGIAESTKLHGCMNVSFIATEDIDNGSIVANGGLATGYSDVYTASKPTKADKVYIVIHPVYGYDERLAEEKNEDNYTNESGKIFRTYELKTDRKFKVSSNMIKAIDESTPVKTGQYVVADGTYKMSAVVSAPTDANFVGIIESIEETGFPYFGSSKGVQISDRGYVFDTRILKVKIRVIKND</sequence>
<evidence type="ECO:0000313" key="1">
    <source>
        <dbReference type="EMBL" id="EMZ21418.1"/>
    </source>
</evidence>